<dbReference type="EMBL" id="NXLQ01000010">
    <property type="protein sequence ID" value="RDU65807.1"/>
    <property type="molecule type" value="Genomic_DNA"/>
</dbReference>
<dbReference type="Proteomes" id="UP000256379">
    <property type="component" value="Unassembled WGS sequence"/>
</dbReference>
<dbReference type="Pfam" id="PF14367">
    <property type="entry name" value="DUF4411"/>
    <property type="match status" value="1"/>
</dbReference>
<evidence type="ECO:0000313" key="1">
    <source>
        <dbReference type="EMBL" id="RDU65807.1"/>
    </source>
</evidence>
<gene>
    <name evidence="1" type="ORF">CQA53_05805</name>
</gene>
<dbReference type="AlphaFoldDB" id="A0A3D8IKC9"/>
<dbReference type="OrthoDB" id="338425at2"/>
<comment type="caution">
    <text evidence="1">The sequence shown here is derived from an EMBL/GenBank/DDBJ whole genome shotgun (WGS) entry which is preliminary data.</text>
</comment>
<evidence type="ECO:0008006" key="3">
    <source>
        <dbReference type="Google" id="ProtNLM"/>
    </source>
</evidence>
<organism evidence="1 2">
    <name type="scientific">Helicobacter didelphidarum</name>
    <dbReference type="NCBI Taxonomy" id="2040648"/>
    <lineage>
        <taxon>Bacteria</taxon>
        <taxon>Pseudomonadati</taxon>
        <taxon>Campylobacterota</taxon>
        <taxon>Epsilonproteobacteria</taxon>
        <taxon>Campylobacterales</taxon>
        <taxon>Helicobacteraceae</taxon>
        <taxon>Helicobacter</taxon>
    </lineage>
</organism>
<reference evidence="1 2" key="1">
    <citation type="submission" date="2018-04" db="EMBL/GenBank/DDBJ databases">
        <title>Novel Campyloabacter and Helicobacter Species and Strains.</title>
        <authorList>
            <person name="Mannion A.J."/>
            <person name="Shen Z."/>
            <person name="Fox J.G."/>
        </authorList>
    </citation>
    <scope>NUCLEOTIDE SEQUENCE [LARGE SCALE GENOMIC DNA]</scope>
    <source>
        <strain evidence="1 2">MIT 17-337</strain>
    </source>
</reference>
<protein>
    <recommendedName>
        <fullName evidence="3">DUF4411 domain-containing protein</fullName>
    </recommendedName>
</protein>
<accession>A0A3D8IKC9</accession>
<name>A0A3D8IKC9_9HELI</name>
<keyword evidence="2" id="KW-1185">Reference proteome</keyword>
<proteinExistence type="predicted"/>
<dbReference type="InterPro" id="IPR016541">
    <property type="entry name" value="UCP008505"/>
</dbReference>
<sequence length="173" mass="20748">MFIGYKFFLDSSLRYYQNDFFPDFWIWLKIQSNTSHIKTIRKVKQELLSKKDFISNFINELPLSFFIDDKKYLSSYSQVIQTAQLMNFRQNAKEKFADANKADAWLIAVALQDNYTIVSNEKIPDKQERQNIKIPRMCNELNIECINIFDFIKEQKIIFYIKDLPQEPKQTLF</sequence>
<evidence type="ECO:0000313" key="2">
    <source>
        <dbReference type="Proteomes" id="UP000256379"/>
    </source>
</evidence>